<evidence type="ECO:0000313" key="1">
    <source>
        <dbReference type="EMBL" id="KAE9387060.1"/>
    </source>
</evidence>
<gene>
    <name evidence="1" type="ORF">BT96DRAFT_838243</name>
</gene>
<dbReference type="OrthoDB" id="3350619at2759"/>
<reference evidence="1" key="1">
    <citation type="journal article" date="2019" name="Environ. Microbiol.">
        <title>Fungal ecological strategies reflected in gene transcription - a case study of two litter decomposers.</title>
        <authorList>
            <person name="Barbi F."/>
            <person name="Kohler A."/>
            <person name="Barry K."/>
            <person name="Baskaran P."/>
            <person name="Daum C."/>
            <person name="Fauchery L."/>
            <person name="Ihrmark K."/>
            <person name="Kuo A."/>
            <person name="LaButti K."/>
            <person name="Lipzen A."/>
            <person name="Morin E."/>
            <person name="Grigoriev I.V."/>
            <person name="Henrissat B."/>
            <person name="Lindahl B."/>
            <person name="Martin F."/>
        </authorList>
    </citation>
    <scope>NUCLEOTIDE SEQUENCE</scope>
    <source>
        <strain evidence="1">JB14</strain>
    </source>
</reference>
<organism evidence="1 2">
    <name type="scientific">Gymnopus androsaceus JB14</name>
    <dbReference type="NCBI Taxonomy" id="1447944"/>
    <lineage>
        <taxon>Eukaryota</taxon>
        <taxon>Fungi</taxon>
        <taxon>Dikarya</taxon>
        <taxon>Basidiomycota</taxon>
        <taxon>Agaricomycotina</taxon>
        <taxon>Agaricomycetes</taxon>
        <taxon>Agaricomycetidae</taxon>
        <taxon>Agaricales</taxon>
        <taxon>Marasmiineae</taxon>
        <taxon>Omphalotaceae</taxon>
        <taxon>Gymnopus</taxon>
    </lineage>
</organism>
<dbReference type="EMBL" id="ML769827">
    <property type="protein sequence ID" value="KAE9387060.1"/>
    <property type="molecule type" value="Genomic_DNA"/>
</dbReference>
<accession>A0A6A4GP06</accession>
<dbReference type="Proteomes" id="UP000799118">
    <property type="component" value="Unassembled WGS sequence"/>
</dbReference>
<sequence length="107" mass="11994">VGTISPDDRQVRATKSISTIVQFMAIDYAMEICELHLQLDMALTSRSTISFATRPPIQAKIADITVERKGGVEWSRKFPCSMHELLTFELGCSQLDFDNPEGCGIQW</sequence>
<proteinExistence type="predicted"/>
<evidence type="ECO:0000313" key="2">
    <source>
        <dbReference type="Proteomes" id="UP000799118"/>
    </source>
</evidence>
<feature type="non-terminal residue" evidence="1">
    <location>
        <position position="1"/>
    </location>
</feature>
<protein>
    <submittedName>
        <fullName evidence="1">Uncharacterized protein</fullName>
    </submittedName>
</protein>
<dbReference type="AlphaFoldDB" id="A0A6A4GP06"/>
<name>A0A6A4GP06_9AGAR</name>
<keyword evidence="2" id="KW-1185">Reference proteome</keyword>